<name>A0A0A9F6C7_ARUDO</name>
<reference evidence="1" key="2">
    <citation type="journal article" date="2015" name="Data Brief">
        <title>Shoot transcriptome of the giant reed, Arundo donax.</title>
        <authorList>
            <person name="Barrero R.A."/>
            <person name="Guerrero F.D."/>
            <person name="Moolhuijzen P."/>
            <person name="Goolsby J.A."/>
            <person name="Tidwell J."/>
            <person name="Bellgard S.E."/>
            <person name="Bellgard M.I."/>
        </authorList>
    </citation>
    <scope>NUCLEOTIDE SEQUENCE</scope>
    <source>
        <tissue evidence="1">Shoot tissue taken approximately 20 cm above the soil surface</tissue>
    </source>
</reference>
<sequence>MLHTLDKQAHLWQHRLFGTRASASIDFEHTVKPSEKIPLNWIAVTNQSQLGQHLQRLENFQSSNKKLQGPRSIAQPMHNNAYALYTQK</sequence>
<evidence type="ECO:0000313" key="1">
    <source>
        <dbReference type="EMBL" id="JAE03838.1"/>
    </source>
</evidence>
<organism evidence="1">
    <name type="scientific">Arundo donax</name>
    <name type="common">Giant reed</name>
    <name type="synonym">Donax arundinaceus</name>
    <dbReference type="NCBI Taxonomy" id="35708"/>
    <lineage>
        <taxon>Eukaryota</taxon>
        <taxon>Viridiplantae</taxon>
        <taxon>Streptophyta</taxon>
        <taxon>Embryophyta</taxon>
        <taxon>Tracheophyta</taxon>
        <taxon>Spermatophyta</taxon>
        <taxon>Magnoliopsida</taxon>
        <taxon>Liliopsida</taxon>
        <taxon>Poales</taxon>
        <taxon>Poaceae</taxon>
        <taxon>PACMAD clade</taxon>
        <taxon>Arundinoideae</taxon>
        <taxon>Arundineae</taxon>
        <taxon>Arundo</taxon>
    </lineage>
</organism>
<reference evidence="1" key="1">
    <citation type="submission" date="2014-09" db="EMBL/GenBank/DDBJ databases">
        <authorList>
            <person name="Magalhaes I.L.F."/>
            <person name="Oliveira U."/>
            <person name="Santos F.R."/>
            <person name="Vidigal T.H.D.A."/>
            <person name="Brescovit A.D."/>
            <person name="Santos A.J."/>
        </authorList>
    </citation>
    <scope>NUCLEOTIDE SEQUENCE</scope>
    <source>
        <tissue evidence="1">Shoot tissue taken approximately 20 cm above the soil surface</tissue>
    </source>
</reference>
<accession>A0A0A9F6C7</accession>
<protein>
    <submittedName>
        <fullName evidence="1">Uncharacterized protein</fullName>
    </submittedName>
</protein>
<proteinExistence type="predicted"/>
<dbReference type="AlphaFoldDB" id="A0A0A9F6C7"/>
<dbReference type="EMBL" id="GBRH01194058">
    <property type="protein sequence ID" value="JAE03838.1"/>
    <property type="molecule type" value="Transcribed_RNA"/>
</dbReference>